<feature type="transmembrane region" description="Helical" evidence="2">
    <location>
        <begin position="121"/>
        <end position="143"/>
    </location>
</feature>
<dbReference type="OrthoDB" id="3358048at2759"/>
<feature type="transmembrane region" description="Helical" evidence="2">
    <location>
        <begin position="47"/>
        <end position="66"/>
    </location>
</feature>
<feature type="compositionally biased region" description="Basic residues" evidence="1">
    <location>
        <begin position="1"/>
        <end position="10"/>
    </location>
</feature>
<keyword evidence="2" id="KW-1133">Transmembrane helix</keyword>
<organism evidence="3 4">
    <name type="scientific">Aspergillus pseudonomiae</name>
    <dbReference type="NCBI Taxonomy" id="1506151"/>
    <lineage>
        <taxon>Eukaryota</taxon>
        <taxon>Fungi</taxon>
        <taxon>Dikarya</taxon>
        <taxon>Ascomycota</taxon>
        <taxon>Pezizomycotina</taxon>
        <taxon>Eurotiomycetes</taxon>
        <taxon>Eurotiomycetidae</taxon>
        <taxon>Eurotiales</taxon>
        <taxon>Aspergillaceae</taxon>
        <taxon>Aspergillus</taxon>
        <taxon>Aspergillus subgen. Circumdati</taxon>
    </lineage>
</organism>
<feature type="transmembrane region" description="Helical" evidence="2">
    <location>
        <begin position="155"/>
        <end position="173"/>
    </location>
</feature>
<name>A0A5N7D3L5_9EURO</name>
<dbReference type="AlphaFoldDB" id="A0A5N7D3L5"/>
<evidence type="ECO:0000313" key="4">
    <source>
        <dbReference type="Proteomes" id="UP000325579"/>
    </source>
</evidence>
<sequence>MAAARLRKAFHYPDDSGDNEHEREELDEEEQELVINRLRVQNDKHNAEFTVTFTAIPLLSVSVFIPSVIKQGASLQERFLTCLGILSLITTAYTMKYFPFQHPDLKGKGSMRSSGTIITHLRKLLLPVNTAICGMLLLVWLFTPVEPPSNVQPKVYFVPGAMLGIIMLAKKMMVSVDLKHLEDLRYGYKGV</sequence>
<evidence type="ECO:0000313" key="3">
    <source>
        <dbReference type="EMBL" id="KAE8400839.1"/>
    </source>
</evidence>
<keyword evidence="4" id="KW-1185">Reference proteome</keyword>
<gene>
    <name evidence="3" type="ORF">BDV37DRAFT_195524</name>
</gene>
<keyword evidence="2" id="KW-0472">Membrane</keyword>
<feature type="compositionally biased region" description="Basic and acidic residues" evidence="1">
    <location>
        <begin position="11"/>
        <end position="24"/>
    </location>
</feature>
<evidence type="ECO:0000256" key="1">
    <source>
        <dbReference type="SAM" id="MobiDB-lite"/>
    </source>
</evidence>
<dbReference type="RefSeq" id="XP_031938158.1">
    <property type="nucleotide sequence ID" value="XM_032079757.1"/>
</dbReference>
<feature type="region of interest" description="Disordered" evidence="1">
    <location>
        <begin position="1"/>
        <end position="27"/>
    </location>
</feature>
<keyword evidence="2" id="KW-0812">Transmembrane</keyword>
<dbReference type="GeneID" id="43664448"/>
<dbReference type="Proteomes" id="UP000325579">
    <property type="component" value="Unassembled WGS sequence"/>
</dbReference>
<dbReference type="EMBL" id="ML736809">
    <property type="protein sequence ID" value="KAE8400839.1"/>
    <property type="molecule type" value="Genomic_DNA"/>
</dbReference>
<protein>
    <recommendedName>
        <fullName evidence="5">Transmembrane protein</fullName>
    </recommendedName>
</protein>
<accession>A0A5N7D3L5</accession>
<reference evidence="3 4" key="1">
    <citation type="submission" date="2019-04" db="EMBL/GenBank/DDBJ databases">
        <authorList>
            <consortium name="DOE Joint Genome Institute"/>
            <person name="Mondo S."/>
            <person name="Kjaerbolling I."/>
            <person name="Vesth T."/>
            <person name="Frisvad J.C."/>
            <person name="Nybo J.L."/>
            <person name="Theobald S."/>
            <person name="Kildgaard S."/>
            <person name="Isbrandt T."/>
            <person name="Kuo A."/>
            <person name="Sato A."/>
            <person name="Lyhne E.K."/>
            <person name="Kogle M.E."/>
            <person name="Wiebenga A."/>
            <person name="Kun R.S."/>
            <person name="Lubbers R.J."/>
            <person name="Makela M.R."/>
            <person name="Barry K."/>
            <person name="Chovatia M."/>
            <person name="Clum A."/>
            <person name="Daum C."/>
            <person name="Haridas S."/>
            <person name="He G."/>
            <person name="LaButti K."/>
            <person name="Lipzen A."/>
            <person name="Riley R."/>
            <person name="Salamov A."/>
            <person name="Simmons B.A."/>
            <person name="Magnuson J.K."/>
            <person name="Henrissat B."/>
            <person name="Mortensen U.H."/>
            <person name="Larsen T.O."/>
            <person name="Devries R.P."/>
            <person name="Grigoriev I.V."/>
            <person name="Machida M."/>
            <person name="Baker S.E."/>
            <person name="Andersen M.R."/>
            <person name="Cantor M.N."/>
            <person name="Hua S.X."/>
        </authorList>
    </citation>
    <scope>NUCLEOTIDE SEQUENCE [LARGE SCALE GENOMIC DNA]</scope>
    <source>
        <strain evidence="3 4">CBS 119388</strain>
    </source>
</reference>
<proteinExistence type="predicted"/>
<evidence type="ECO:0008006" key="5">
    <source>
        <dbReference type="Google" id="ProtNLM"/>
    </source>
</evidence>
<feature type="transmembrane region" description="Helical" evidence="2">
    <location>
        <begin position="78"/>
        <end position="100"/>
    </location>
</feature>
<evidence type="ECO:0000256" key="2">
    <source>
        <dbReference type="SAM" id="Phobius"/>
    </source>
</evidence>